<evidence type="ECO:0000313" key="1">
    <source>
        <dbReference type="EMBL" id="TBU53539.1"/>
    </source>
</evidence>
<dbReference type="EMBL" id="ML145211">
    <property type="protein sequence ID" value="TBU53539.1"/>
    <property type="molecule type" value="Genomic_DNA"/>
</dbReference>
<protein>
    <submittedName>
        <fullName evidence="1">Uncharacterized protein</fullName>
    </submittedName>
</protein>
<dbReference type="Proteomes" id="UP000292082">
    <property type="component" value="Unassembled WGS sequence"/>
</dbReference>
<keyword evidence="2" id="KW-1185">Reference proteome</keyword>
<organism evidence="1 2">
    <name type="scientific">Dichomitus squalens</name>
    <dbReference type="NCBI Taxonomy" id="114155"/>
    <lineage>
        <taxon>Eukaryota</taxon>
        <taxon>Fungi</taxon>
        <taxon>Dikarya</taxon>
        <taxon>Basidiomycota</taxon>
        <taxon>Agaricomycotina</taxon>
        <taxon>Agaricomycetes</taxon>
        <taxon>Polyporales</taxon>
        <taxon>Polyporaceae</taxon>
        <taxon>Dichomitus</taxon>
    </lineage>
</organism>
<reference evidence="1 2" key="1">
    <citation type="submission" date="2019-01" db="EMBL/GenBank/DDBJ databases">
        <title>Draft genome sequences of three monokaryotic isolates of the white-rot basidiomycete fungus Dichomitus squalens.</title>
        <authorList>
            <consortium name="DOE Joint Genome Institute"/>
            <person name="Lopez S.C."/>
            <person name="Andreopoulos B."/>
            <person name="Pangilinan J."/>
            <person name="Lipzen A."/>
            <person name="Riley R."/>
            <person name="Ahrendt S."/>
            <person name="Ng V."/>
            <person name="Barry K."/>
            <person name="Daum C."/>
            <person name="Grigoriev I.V."/>
            <person name="Hilden K.S."/>
            <person name="Makela M.R."/>
            <person name="de Vries R.P."/>
        </authorList>
    </citation>
    <scope>NUCLEOTIDE SEQUENCE [LARGE SCALE GENOMIC DNA]</scope>
    <source>
        <strain evidence="1 2">CBS 464.89</strain>
    </source>
</reference>
<proteinExistence type="predicted"/>
<dbReference type="AlphaFoldDB" id="A0A4Q9PF42"/>
<evidence type="ECO:0000313" key="2">
    <source>
        <dbReference type="Proteomes" id="UP000292082"/>
    </source>
</evidence>
<gene>
    <name evidence="1" type="ORF">BD310DRAFT_937784</name>
</gene>
<name>A0A4Q9PF42_9APHY</name>
<sequence>MCGCDCPSPHGRLIFSRARCSLCPTNSPPTLIVTVLFLHLSCSPDSPALHCYARSGFMVLLLFLPHLLATGMPFLVRHDELLWTLSLYWRHRRWPPLPLMVSVNSIPRRSPHRHPPLRLSPDAGYVFSSQPHCQTSMVPCRTPLIFFLRSPSESASASTHHYPVVAYDGSHHPPPPTSPHVPPRCRLAHHPRCGVLQE</sequence>
<accession>A0A4Q9PF42</accession>